<evidence type="ECO:0000256" key="7">
    <source>
        <dbReference type="ARBA" id="ARBA00023146"/>
    </source>
</evidence>
<keyword evidence="7 8" id="KW-0030">Aminoacyl-tRNA synthetase</keyword>
<dbReference type="HAMAP" id="MF_00140_A">
    <property type="entry name" value="Trp_tRNA_synth_A"/>
    <property type="match status" value="1"/>
</dbReference>
<dbReference type="NCBIfam" id="NF008926">
    <property type="entry name" value="PRK12285.1-3"/>
    <property type="match status" value="1"/>
</dbReference>
<dbReference type="PANTHER" id="PTHR10055">
    <property type="entry name" value="TRYPTOPHANYL-TRNA SYNTHETASE"/>
    <property type="match status" value="1"/>
</dbReference>
<dbReference type="InterPro" id="IPR014729">
    <property type="entry name" value="Rossmann-like_a/b/a_fold"/>
</dbReference>
<dbReference type="CDD" id="cd00806">
    <property type="entry name" value="TrpRS_core"/>
    <property type="match status" value="1"/>
</dbReference>
<evidence type="ECO:0000256" key="5">
    <source>
        <dbReference type="ARBA" id="ARBA00022840"/>
    </source>
</evidence>
<name>D2RH68_ARCPA</name>
<feature type="short sequence motif" description="'KMSKS' region" evidence="8">
    <location>
        <begin position="308"/>
        <end position="312"/>
    </location>
</feature>
<dbReference type="GO" id="GO:0005737">
    <property type="term" value="C:cytoplasm"/>
    <property type="evidence" value="ECO:0007669"/>
    <property type="project" value="UniProtKB-SubCell"/>
</dbReference>
<comment type="subcellular location">
    <subcellularLocation>
        <location evidence="8">Cytoplasm</location>
    </subcellularLocation>
</comment>
<dbReference type="GO" id="GO:0004830">
    <property type="term" value="F:tryptophan-tRNA ligase activity"/>
    <property type="evidence" value="ECO:0007669"/>
    <property type="project" value="UniProtKB-UniRule"/>
</dbReference>
<organism evidence="10 11">
    <name type="scientific">Archaeoglobus profundus (strain DSM 5631 / JCM 9629 / NBRC 100127 / Av18)</name>
    <dbReference type="NCBI Taxonomy" id="572546"/>
    <lineage>
        <taxon>Archaea</taxon>
        <taxon>Methanobacteriati</taxon>
        <taxon>Methanobacteriota</taxon>
        <taxon>Archaeoglobi</taxon>
        <taxon>Archaeoglobales</taxon>
        <taxon>Archaeoglobaceae</taxon>
        <taxon>Archaeoglobus</taxon>
    </lineage>
</organism>
<evidence type="ECO:0000313" key="11">
    <source>
        <dbReference type="Proteomes" id="UP000001901"/>
    </source>
</evidence>
<dbReference type="eggNOG" id="arCOG01887">
    <property type="taxonomic scope" value="Archaea"/>
</dbReference>
<dbReference type="RefSeq" id="WP_012939979.1">
    <property type="nucleotide sequence ID" value="NC_013741.1"/>
</dbReference>
<gene>
    <name evidence="8" type="primary">trpS</name>
    <name evidence="10" type="ordered locus">Arcpr_0578</name>
</gene>
<keyword evidence="5 8" id="KW-0067">ATP-binding</keyword>
<dbReference type="KEGG" id="apo:Arcpr_0578"/>
<dbReference type="EC" id="6.1.1.2" evidence="8"/>
<evidence type="ECO:0000256" key="9">
    <source>
        <dbReference type="RuleBase" id="RU363036"/>
    </source>
</evidence>
<dbReference type="Pfam" id="PF00579">
    <property type="entry name" value="tRNA-synt_1b"/>
    <property type="match status" value="2"/>
</dbReference>
<proteinExistence type="inferred from homology"/>
<protein>
    <recommendedName>
        <fullName evidence="8">Tryptophan--tRNA ligase</fullName>
        <ecNumber evidence="8">6.1.1.2</ecNumber>
    </recommendedName>
    <alternativeName>
        <fullName evidence="8">Tryptophanyl-tRNA synthetase</fullName>
        <shortName evidence="8">TrpRS</shortName>
    </alternativeName>
</protein>
<feature type="short sequence motif" description="'HIGH' region" evidence="8">
    <location>
        <begin position="71"/>
        <end position="79"/>
    </location>
</feature>
<dbReference type="OrthoDB" id="371821at2157"/>
<dbReference type="GO" id="GO:0006436">
    <property type="term" value="P:tryptophanyl-tRNA aminoacylation"/>
    <property type="evidence" value="ECO:0007669"/>
    <property type="project" value="UniProtKB-UniRule"/>
</dbReference>
<keyword evidence="11" id="KW-1185">Reference proteome</keyword>
<reference evidence="10 11" key="1">
    <citation type="journal article" date="2010" name="Stand. Genomic Sci.">
        <title>Complete genome sequence of Archaeoglobus profundus type strain (AV18).</title>
        <authorList>
            <person name="von Jan M."/>
            <person name="Lapidus A."/>
            <person name="Del Rio T.G."/>
            <person name="Copeland A."/>
            <person name="Tice H."/>
            <person name="Cheng J.F."/>
            <person name="Lucas S."/>
            <person name="Chen F."/>
            <person name="Nolan M."/>
            <person name="Goodwin L."/>
            <person name="Han C."/>
            <person name="Pitluck S."/>
            <person name="Liolios K."/>
            <person name="Ivanova N."/>
            <person name="Mavromatis K."/>
            <person name="Ovchinnikova G."/>
            <person name="Chertkov O."/>
            <person name="Pati A."/>
            <person name="Chen A."/>
            <person name="Palaniappan K."/>
            <person name="Land M."/>
            <person name="Hauser L."/>
            <person name="Chang Y.J."/>
            <person name="Jeffries C.D."/>
            <person name="Saunders E."/>
            <person name="Brettin T."/>
            <person name="Detter J.C."/>
            <person name="Chain P."/>
            <person name="Eichinger K."/>
            <person name="Huber H."/>
            <person name="Spring S."/>
            <person name="Rohde M."/>
            <person name="Goker M."/>
            <person name="Wirth R."/>
            <person name="Woyke T."/>
            <person name="Bristow J."/>
            <person name="Eisen J.A."/>
            <person name="Markowitz V."/>
            <person name="Hugenholtz P."/>
            <person name="Kyrpides N.C."/>
            <person name="Klenk H.P."/>
        </authorList>
    </citation>
    <scope>NUCLEOTIDE SEQUENCE [LARGE SCALE GENOMIC DNA]</scope>
    <source>
        <strain evidence="11">DSM 5631 / JCM 9629 / NBRC 100127 / Av18</strain>
    </source>
</reference>
<evidence type="ECO:0000256" key="8">
    <source>
        <dbReference type="HAMAP-Rule" id="MF_00140"/>
    </source>
</evidence>
<dbReference type="InterPro" id="IPR020653">
    <property type="entry name" value="Tryptophan-tRNA-ligase_arc"/>
</dbReference>
<comment type="function">
    <text evidence="8">Catalyzes the attachment of tryptophan to tRNA(Trp).</text>
</comment>
<dbReference type="PANTHER" id="PTHR10055:SF5">
    <property type="entry name" value="TRYPTOPHAN--TRNA LIGASE"/>
    <property type="match status" value="1"/>
</dbReference>
<dbReference type="Proteomes" id="UP000001901">
    <property type="component" value="Chromosome"/>
</dbReference>
<dbReference type="InterPro" id="IPR002305">
    <property type="entry name" value="aa-tRNA-synth_Ic"/>
</dbReference>
<dbReference type="PRINTS" id="PR01039">
    <property type="entry name" value="TRNASYNTHTRP"/>
</dbReference>
<evidence type="ECO:0000256" key="6">
    <source>
        <dbReference type="ARBA" id="ARBA00022917"/>
    </source>
</evidence>
<evidence type="ECO:0000256" key="3">
    <source>
        <dbReference type="ARBA" id="ARBA00022598"/>
    </source>
</evidence>
<dbReference type="STRING" id="572546.Arcpr_0578"/>
<keyword evidence="4 8" id="KW-0547">Nucleotide-binding</keyword>
<evidence type="ECO:0000256" key="4">
    <source>
        <dbReference type="ARBA" id="ARBA00022741"/>
    </source>
</evidence>
<keyword evidence="2 8" id="KW-0963">Cytoplasm</keyword>
<accession>D2RH68</accession>
<dbReference type="HOGENOM" id="CLU_032621_3_0_2"/>
<dbReference type="GeneID" id="8739237"/>
<dbReference type="InterPro" id="IPR002306">
    <property type="entry name" value="Trp-tRNA-ligase"/>
</dbReference>
<dbReference type="SUPFAM" id="SSF52374">
    <property type="entry name" value="Nucleotidylyl transferase"/>
    <property type="match status" value="1"/>
</dbReference>
<dbReference type="Gene3D" id="1.10.240.10">
    <property type="entry name" value="Tyrosyl-Transfer RNA Synthetase"/>
    <property type="match status" value="1"/>
</dbReference>
<dbReference type="AlphaFoldDB" id="D2RH68"/>
<dbReference type="GO" id="GO:0005524">
    <property type="term" value="F:ATP binding"/>
    <property type="evidence" value="ECO:0007669"/>
    <property type="project" value="UniProtKB-UniRule"/>
</dbReference>
<dbReference type="EMBL" id="CP001857">
    <property type="protein sequence ID" value="ADB57643.1"/>
    <property type="molecule type" value="Genomic_DNA"/>
</dbReference>
<evidence type="ECO:0000256" key="2">
    <source>
        <dbReference type="ARBA" id="ARBA00022490"/>
    </source>
</evidence>
<dbReference type="PaxDb" id="572546-Arcpr_0578"/>
<dbReference type="Gene3D" id="3.40.50.620">
    <property type="entry name" value="HUPs"/>
    <property type="match status" value="1"/>
</dbReference>
<comment type="catalytic activity">
    <reaction evidence="8">
        <text>tRNA(Trp) + L-tryptophan + ATP = L-tryptophyl-tRNA(Trp) + AMP + diphosphate + H(+)</text>
        <dbReference type="Rhea" id="RHEA:24080"/>
        <dbReference type="Rhea" id="RHEA-COMP:9671"/>
        <dbReference type="Rhea" id="RHEA-COMP:9705"/>
        <dbReference type="ChEBI" id="CHEBI:15378"/>
        <dbReference type="ChEBI" id="CHEBI:30616"/>
        <dbReference type="ChEBI" id="CHEBI:33019"/>
        <dbReference type="ChEBI" id="CHEBI:57912"/>
        <dbReference type="ChEBI" id="CHEBI:78442"/>
        <dbReference type="ChEBI" id="CHEBI:78535"/>
        <dbReference type="ChEBI" id="CHEBI:456215"/>
        <dbReference type="EC" id="6.1.1.2"/>
    </reaction>
</comment>
<comment type="similarity">
    <text evidence="1 8 9">Belongs to the class-I aminoacyl-tRNA synthetase family.</text>
</comment>
<evidence type="ECO:0000313" key="10">
    <source>
        <dbReference type="EMBL" id="ADB57643.1"/>
    </source>
</evidence>
<evidence type="ECO:0000256" key="1">
    <source>
        <dbReference type="ARBA" id="ARBA00005594"/>
    </source>
</evidence>
<keyword evidence="6 8" id="KW-0648">Protein biosynthesis</keyword>
<keyword evidence="3 8" id="KW-0436">Ligase</keyword>
<dbReference type="FunFam" id="3.40.50.620:FF:000207">
    <property type="entry name" value="Tryptophan--tRNA ligase"/>
    <property type="match status" value="1"/>
</dbReference>
<sequence length="419" mass="47964">MITPWEVEGVVDYERLMREFGIRPFSEILDKIPNPHPLMRRGVIFGHRDYERIVDAMKKGEEWAVMSGFMPSGLPHLGHKMTMDEIVWHQNMGGKAFMCIADMEARFVRGLSVEKTRELGELYIRSIIALGLKSDNCLIYYQSANRYVKDLAIELSSETNFSELRAVYGFNPETSLIKMFIPMIQAGDILHPQLKDFGGFKPVVVPVGADQDPHLRLTRDLANRICIFSFERIEGGVRVRSRKGENYLEKLKDLNFDLKAYEGHVDIFGDPEEIEKAVRNLEMELGGYAFIPPSSTYHKFTTGLRGGKMSSSKPESYISLFDKPEEGAKKVMRALTGGRATVEEQRRLGGEPDRCVVFELYTYHFADDKMLEEIRRDCEDGNLLCGQCKKQLAEIVKEFLKEFQEKAKSVDLSEFEILK</sequence>